<name>A0A937RXL2_9ACTN</name>
<sequence>MVKLENLLWRLPLRPPPGEPTTSGPADRDRWRPGPVELWGWLCNAIIPSLLASAGSPWDAAREVGKDIETRGHDFASCGARARDLLVAPFLEAATRHEPTGARPWTRAAVTVVVRNSLLGREHALGRVGDDDVAVLTASMTWALSLFLALHPCPADEDRLAGVFAGLDGAGRTGEAGPVATSEPATDAGGSTTEPPAAEPAAGTGTDAGGWAR</sequence>
<protein>
    <submittedName>
        <fullName evidence="2">Uncharacterized protein</fullName>
    </submittedName>
</protein>
<keyword evidence="3" id="KW-1185">Reference proteome</keyword>
<comment type="caution">
    <text evidence="2">The sequence shown here is derived from an EMBL/GenBank/DDBJ whole genome shotgun (WGS) entry which is preliminary data.</text>
</comment>
<feature type="compositionally biased region" description="Low complexity" evidence="1">
    <location>
        <begin position="192"/>
        <end position="205"/>
    </location>
</feature>
<dbReference type="Proteomes" id="UP000604475">
    <property type="component" value="Unassembled WGS sequence"/>
</dbReference>
<dbReference type="AlphaFoldDB" id="A0A937RXL2"/>
<proteinExistence type="predicted"/>
<evidence type="ECO:0000313" key="3">
    <source>
        <dbReference type="Proteomes" id="UP000604475"/>
    </source>
</evidence>
<evidence type="ECO:0000313" key="2">
    <source>
        <dbReference type="EMBL" id="MBL7633656.1"/>
    </source>
</evidence>
<gene>
    <name evidence="2" type="ORF">I7412_42200</name>
</gene>
<dbReference type="EMBL" id="JAEACQ010000392">
    <property type="protein sequence ID" value="MBL7633656.1"/>
    <property type="molecule type" value="Genomic_DNA"/>
</dbReference>
<dbReference type="RefSeq" id="WP_203006553.1">
    <property type="nucleotide sequence ID" value="NZ_JADWYU010000163.1"/>
</dbReference>
<reference evidence="2" key="1">
    <citation type="submission" date="2020-12" db="EMBL/GenBank/DDBJ databases">
        <title>Genomic characterization of non-nitrogen-fixing Frankia strains.</title>
        <authorList>
            <person name="Carlos-Shanley C."/>
            <person name="Guerra T."/>
            <person name="Hahn D."/>
        </authorList>
    </citation>
    <scope>NUCLEOTIDE SEQUENCE</scope>
    <source>
        <strain evidence="2">CN6</strain>
    </source>
</reference>
<organism evidence="2 3">
    <name type="scientific">Frankia nepalensis</name>
    <dbReference type="NCBI Taxonomy" id="1836974"/>
    <lineage>
        <taxon>Bacteria</taxon>
        <taxon>Bacillati</taxon>
        <taxon>Actinomycetota</taxon>
        <taxon>Actinomycetes</taxon>
        <taxon>Frankiales</taxon>
        <taxon>Frankiaceae</taxon>
        <taxon>Frankia</taxon>
    </lineage>
</organism>
<accession>A0A937RXL2</accession>
<feature type="region of interest" description="Disordered" evidence="1">
    <location>
        <begin position="173"/>
        <end position="213"/>
    </location>
</feature>
<evidence type="ECO:0000256" key="1">
    <source>
        <dbReference type="SAM" id="MobiDB-lite"/>
    </source>
</evidence>